<evidence type="ECO:0000256" key="1">
    <source>
        <dbReference type="SAM" id="Phobius"/>
    </source>
</evidence>
<comment type="caution">
    <text evidence="2">The sequence shown here is derived from an EMBL/GenBank/DDBJ whole genome shotgun (WGS) entry which is preliminary data.</text>
</comment>
<feature type="transmembrane region" description="Helical" evidence="1">
    <location>
        <begin position="386"/>
        <end position="407"/>
    </location>
</feature>
<dbReference type="Proteomes" id="UP000839631">
    <property type="component" value="Unassembled WGS sequence"/>
</dbReference>
<protein>
    <submittedName>
        <fullName evidence="2">Uncharacterized protein</fullName>
    </submittedName>
</protein>
<evidence type="ECO:0000313" key="2">
    <source>
        <dbReference type="EMBL" id="EAC0786825.1"/>
    </source>
</evidence>
<dbReference type="AlphaFoldDB" id="A0A3Z6QIL8"/>
<keyword evidence="1" id="KW-1133">Transmembrane helix</keyword>
<dbReference type="Proteomes" id="UP000839733">
    <property type="component" value="Unassembled WGS sequence"/>
</dbReference>
<dbReference type="EMBL" id="AAAGSE010000010">
    <property type="protein sequence ID" value="EAC0786825.1"/>
    <property type="molecule type" value="Genomic_DNA"/>
</dbReference>
<evidence type="ECO:0000313" key="3">
    <source>
        <dbReference type="EMBL" id="EBY8640981.1"/>
    </source>
</evidence>
<feature type="transmembrane region" description="Helical" evidence="1">
    <location>
        <begin position="312"/>
        <end position="331"/>
    </location>
</feature>
<dbReference type="EMBL" id="AAKVUB010000006">
    <property type="protein sequence ID" value="ECW2467533.1"/>
    <property type="molecule type" value="Genomic_DNA"/>
</dbReference>
<dbReference type="EMBL" id="AAHPHN010000006">
    <property type="protein sequence ID" value="EBY8640981.1"/>
    <property type="molecule type" value="Genomic_DNA"/>
</dbReference>
<gene>
    <name evidence="2" type="ORF">D6K54_08685</name>
    <name evidence="3" type="ORF">D6S17_05240</name>
    <name evidence="4" type="ORF">EZX71_06115</name>
</gene>
<name>A0A3Z6QIL8_SALEB</name>
<reference evidence="2" key="1">
    <citation type="submission" date="2018-09" db="EMBL/GenBank/DDBJ databases">
        <authorList>
            <person name="Ashton P.M."/>
            <person name="Dallman T."/>
            <person name="Nair S."/>
            <person name="De Pinna E."/>
            <person name="Peters T."/>
            <person name="Grant K."/>
        </authorList>
    </citation>
    <scope>NUCLEOTIDE SEQUENCE [LARGE SCALE GENOMIC DNA]</scope>
    <source>
        <strain evidence="3">140692</strain>
        <strain evidence="4">367309</strain>
        <strain evidence="2">412099</strain>
    </source>
</reference>
<accession>A0A3Z6QIL8</accession>
<evidence type="ECO:0000313" key="4">
    <source>
        <dbReference type="EMBL" id="ECW2467533.1"/>
    </source>
</evidence>
<organism evidence="2">
    <name type="scientific">Salmonella enterica subsp. enterica serovar Java</name>
    <dbReference type="NCBI Taxonomy" id="224729"/>
    <lineage>
        <taxon>Bacteria</taxon>
        <taxon>Pseudomonadati</taxon>
        <taxon>Pseudomonadota</taxon>
        <taxon>Gammaproteobacteria</taxon>
        <taxon>Enterobacterales</taxon>
        <taxon>Enterobacteriaceae</taxon>
        <taxon>Salmonella</taxon>
    </lineage>
</organism>
<keyword evidence="1" id="KW-0812">Transmembrane</keyword>
<keyword evidence="1" id="KW-0472">Membrane</keyword>
<sequence length="408" mass="46522">MANFSTVVELYRASSRPRFDGRSFSTTVVLDDTLSFIIKSLLNGNKGNGCFEDIEIDGEMFDEDDIENIQSNIRIGKKFTYTFITPKNGAERFYRSLEDFLSINTLKKGILPNNYYIAYNDFYSLDDDRPSIIDKIEKICSIITLLSEIAHYHDTKSESSNYRLVFVKNSDSKSTSVALETCITEKMLQIDDINDDVLKTLLSPEDSASPHHLEKIGIFRNTIVEYTIEKNLNFEMLICNWPLFLKLYNNNLSTYMSGFSFHKARKDIATAEAEFAEKISKIITELTGKILSIPVSLLASIGIFKLNSTPEMSLVLSGVVLTSFLLHMVLVNQEKQLNIVTHAKDLAFKSFIKNSTSYPKELNDDIQIAIKELTKNQAKCQKTIRLFMYLTWLPSSIAFAIFLSRFFI</sequence>
<proteinExistence type="predicted"/>